<dbReference type="GO" id="GO:0044780">
    <property type="term" value="P:bacterial-type flagellum assembly"/>
    <property type="evidence" value="ECO:0007669"/>
    <property type="project" value="InterPro"/>
</dbReference>
<sequence>MKMLLDGIKADLQTYQQMLDLIAQQFEAAVRHQSERLGEIAKEIGALVDVLEARRAQRVELATRLTGPAPSMEQVFALLKPEPRARLEADWAQLEAMVQTAREMGRRNADLLAEQYTIMQRVLHGDDQTYEPV</sequence>
<dbReference type="InterPro" id="IPR007809">
    <property type="entry name" value="FlgN-like"/>
</dbReference>
<gene>
    <name evidence="4" type="ORF">GM658_15470</name>
</gene>
<evidence type="ECO:0000256" key="1">
    <source>
        <dbReference type="ARBA" id="ARBA00002397"/>
    </source>
</evidence>
<dbReference type="OrthoDB" id="8595824at2"/>
<name>A0A6L6QIW6_9BURK</name>
<proteinExistence type="inferred from homology"/>
<evidence type="ECO:0000256" key="2">
    <source>
        <dbReference type="ARBA" id="ARBA00007703"/>
    </source>
</evidence>
<dbReference type="Proteomes" id="UP000472320">
    <property type="component" value="Unassembled WGS sequence"/>
</dbReference>
<dbReference type="SUPFAM" id="SSF140566">
    <property type="entry name" value="FlgN-like"/>
    <property type="match status" value="1"/>
</dbReference>
<dbReference type="EMBL" id="WNKX01000011">
    <property type="protein sequence ID" value="MTW12004.1"/>
    <property type="molecule type" value="Genomic_DNA"/>
</dbReference>
<comment type="similarity">
    <text evidence="2">Belongs to the FlgN family.</text>
</comment>
<protein>
    <submittedName>
        <fullName evidence="4">Flagellar protein FlgN</fullName>
    </submittedName>
</protein>
<keyword evidence="5" id="KW-1185">Reference proteome</keyword>
<organism evidence="4 5">
    <name type="scientific">Massilia eburnea</name>
    <dbReference type="NCBI Taxonomy" id="1776165"/>
    <lineage>
        <taxon>Bacteria</taxon>
        <taxon>Pseudomonadati</taxon>
        <taxon>Pseudomonadota</taxon>
        <taxon>Betaproteobacteria</taxon>
        <taxon>Burkholderiales</taxon>
        <taxon>Oxalobacteraceae</taxon>
        <taxon>Telluria group</taxon>
        <taxon>Massilia</taxon>
    </lineage>
</organism>
<keyword evidence="3" id="KW-1005">Bacterial flagellum biogenesis</keyword>
<dbReference type="Gene3D" id="1.20.58.300">
    <property type="entry name" value="FlgN-like"/>
    <property type="match status" value="1"/>
</dbReference>
<comment type="function">
    <text evidence="1">Required for the efficient initiation of filament assembly.</text>
</comment>
<keyword evidence="4" id="KW-0966">Cell projection</keyword>
<dbReference type="AlphaFoldDB" id="A0A6L6QIW6"/>
<evidence type="ECO:0000256" key="3">
    <source>
        <dbReference type="ARBA" id="ARBA00022795"/>
    </source>
</evidence>
<reference evidence="4 5" key="1">
    <citation type="submission" date="2019-11" db="EMBL/GenBank/DDBJ databases">
        <title>Type strains purchased from KCTC, JCM and DSMZ.</title>
        <authorList>
            <person name="Lu H."/>
        </authorList>
    </citation>
    <scope>NUCLEOTIDE SEQUENCE [LARGE SCALE GENOMIC DNA]</scope>
    <source>
        <strain evidence="4 5">JCM 31587</strain>
    </source>
</reference>
<dbReference type="InterPro" id="IPR036679">
    <property type="entry name" value="FlgN-like_sf"/>
</dbReference>
<accession>A0A6L6QIW6</accession>
<evidence type="ECO:0000313" key="5">
    <source>
        <dbReference type="Proteomes" id="UP000472320"/>
    </source>
</evidence>
<comment type="caution">
    <text evidence="4">The sequence shown here is derived from an EMBL/GenBank/DDBJ whole genome shotgun (WGS) entry which is preliminary data.</text>
</comment>
<dbReference type="Pfam" id="PF05130">
    <property type="entry name" value="FlgN"/>
    <property type="match status" value="1"/>
</dbReference>
<keyword evidence="4" id="KW-0282">Flagellum</keyword>
<keyword evidence="4" id="KW-0969">Cilium</keyword>
<evidence type="ECO:0000313" key="4">
    <source>
        <dbReference type="EMBL" id="MTW12004.1"/>
    </source>
</evidence>